<reference evidence="4" key="1">
    <citation type="submission" date="2017-05" db="EMBL/GenBank/DDBJ databases">
        <authorList>
            <person name="Rodrigo-Torres L."/>
            <person name="Arahal R. D."/>
            <person name="Lucena T."/>
        </authorList>
    </citation>
    <scope>NUCLEOTIDE SEQUENCE [LARGE SCALE GENOMIC DNA]</scope>
    <source>
        <strain evidence="4">CECT 8489</strain>
    </source>
</reference>
<dbReference type="EMBL" id="FXXQ01000005">
    <property type="protein sequence ID" value="SMX23666.1"/>
    <property type="molecule type" value="Genomic_DNA"/>
</dbReference>
<dbReference type="RefSeq" id="WP_245813745.1">
    <property type="nucleotide sequence ID" value="NZ_FXXQ01000005.1"/>
</dbReference>
<dbReference type="InterPro" id="IPR006143">
    <property type="entry name" value="RND_pump_MFP"/>
</dbReference>
<proteinExistence type="inferred from homology"/>
<evidence type="ECO:0000313" key="4">
    <source>
        <dbReference type="Proteomes" id="UP000201838"/>
    </source>
</evidence>
<protein>
    <submittedName>
        <fullName evidence="3">Multidrug resistance protein MdtA</fullName>
    </submittedName>
</protein>
<dbReference type="GO" id="GO:1990281">
    <property type="term" value="C:efflux pump complex"/>
    <property type="evidence" value="ECO:0007669"/>
    <property type="project" value="TreeGrafter"/>
</dbReference>
<dbReference type="Gene3D" id="2.40.420.20">
    <property type="match status" value="1"/>
</dbReference>
<dbReference type="AlphaFoldDB" id="A0A238IZ36"/>
<dbReference type="Gene3D" id="2.40.50.100">
    <property type="match status" value="1"/>
</dbReference>
<dbReference type="GO" id="GO:0015562">
    <property type="term" value="F:efflux transmembrane transporter activity"/>
    <property type="evidence" value="ECO:0007669"/>
    <property type="project" value="TreeGrafter"/>
</dbReference>
<dbReference type="InterPro" id="IPR058625">
    <property type="entry name" value="MdtA-like_BSH"/>
</dbReference>
<evidence type="ECO:0000256" key="1">
    <source>
        <dbReference type="ARBA" id="ARBA00009477"/>
    </source>
</evidence>
<evidence type="ECO:0000313" key="3">
    <source>
        <dbReference type="EMBL" id="SMX23666.1"/>
    </source>
</evidence>
<dbReference type="SUPFAM" id="SSF111369">
    <property type="entry name" value="HlyD-like secretion proteins"/>
    <property type="match status" value="1"/>
</dbReference>
<sequence>MSGSQKAGFTARMARWALSSTLTLIVLAGAVVAVMSGATALANRSADVPEPEAAAMTRVAVEMLKRQDSYRVARKFVGQVEARTTVGLSFELSGRLVSLKVDEGEEVAAGQVLASLDTALLKAEETRQKAARAATLTQLDLAETRLVRAEALRSEGFASVETLDQALATRNELQSRLAEIDASLQSVAINLEKSVMRAPFQGRVGAQFVDEGTALTAGQTVASLIETGVVEVRVGLPLGLDRASLDGVEVDVGGVAYPATLIQFRPDIDPLTRTQTALFAIETETPPVFGQTATLRVVTDVDASGVWIGLDALQEGAGGVWTMLVVEDSVVKPATVEVLHAEESRVFVRGSFKDGALMIRSGAHRVVPGQVVDTISAEG</sequence>
<keyword evidence="4" id="KW-1185">Reference proteome</keyword>
<dbReference type="Gene3D" id="1.10.287.470">
    <property type="entry name" value="Helix hairpin bin"/>
    <property type="match status" value="1"/>
</dbReference>
<feature type="domain" description="Multidrug resistance protein MdtA-like barrel-sandwich hybrid" evidence="2">
    <location>
        <begin position="91"/>
        <end position="224"/>
    </location>
</feature>
<organism evidence="3 4">
    <name type="scientific">Boseongicola aestuarii</name>
    <dbReference type="NCBI Taxonomy" id="1470561"/>
    <lineage>
        <taxon>Bacteria</taxon>
        <taxon>Pseudomonadati</taxon>
        <taxon>Pseudomonadota</taxon>
        <taxon>Alphaproteobacteria</taxon>
        <taxon>Rhodobacterales</taxon>
        <taxon>Paracoccaceae</taxon>
        <taxon>Boseongicola</taxon>
    </lineage>
</organism>
<gene>
    <name evidence="3" type="primary">mdtA_4</name>
    <name evidence="3" type="ORF">BOA8489_01777</name>
</gene>
<dbReference type="Pfam" id="PF25917">
    <property type="entry name" value="BSH_RND"/>
    <property type="match status" value="1"/>
</dbReference>
<name>A0A238IZ36_9RHOB</name>
<dbReference type="NCBIfam" id="TIGR01730">
    <property type="entry name" value="RND_mfp"/>
    <property type="match status" value="1"/>
</dbReference>
<evidence type="ECO:0000259" key="2">
    <source>
        <dbReference type="Pfam" id="PF25917"/>
    </source>
</evidence>
<dbReference type="Proteomes" id="UP000201838">
    <property type="component" value="Unassembled WGS sequence"/>
</dbReference>
<dbReference type="PANTHER" id="PTHR30469:SF11">
    <property type="entry name" value="BLL4320 PROTEIN"/>
    <property type="match status" value="1"/>
</dbReference>
<accession>A0A238IZ36</accession>
<dbReference type="PANTHER" id="PTHR30469">
    <property type="entry name" value="MULTIDRUG RESISTANCE PROTEIN MDTA"/>
    <property type="match status" value="1"/>
</dbReference>
<dbReference type="Gene3D" id="2.40.30.170">
    <property type="match status" value="1"/>
</dbReference>
<comment type="similarity">
    <text evidence="1">Belongs to the membrane fusion protein (MFP) (TC 8.A.1) family.</text>
</comment>